<dbReference type="EMBL" id="LNIX01000004">
    <property type="protein sequence ID" value="OXA56138.1"/>
    <property type="molecule type" value="Genomic_DNA"/>
</dbReference>
<feature type="compositionally biased region" description="Acidic residues" evidence="1">
    <location>
        <begin position="398"/>
        <end position="407"/>
    </location>
</feature>
<evidence type="ECO:0000313" key="3">
    <source>
        <dbReference type="EMBL" id="OXA56138.1"/>
    </source>
</evidence>
<reference evidence="3 4" key="1">
    <citation type="submission" date="2015-12" db="EMBL/GenBank/DDBJ databases">
        <title>The genome of Folsomia candida.</title>
        <authorList>
            <person name="Faddeeva A."/>
            <person name="Derks M.F."/>
            <person name="Anvar Y."/>
            <person name="Smit S."/>
            <person name="Van Straalen N."/>
            <person name="Roelofs D."/>
        </authorList>
    </citation>
    <scope>NUCLEOTIDE SEQUENCE [LARGE SCALE GENOMIC DNA]</scope>
    <source>
        <strain evidence="3 4">VU population</strain>
        <tissue evidence="3">Whole body</tissue>
    </source>
</reference>
<feature type="chain" id="PRO_5012782061" evidence="2">
    <location>
        <begin position="26"/>
        <end position="444"/>
    </location>
</feature>
<organism evidence="3 4">
    <name type="scientific">Folsomia candida</name>
    <name type="common">Springtail</name>
    <dbReference type="NCBI Taxonomy" id="158441"/>
    <lineage>
        <taxon>Eukaryota</taxon>
        <taxon>Metazoa</taxon>
        <taxon>Ecdysozoa</taxon>
        <taxon>Arthropoda</taxon>
        <taxon>Hexapoda</taxon>
        <taxon>Collembola</taxon>
        <taxon>Entomobryomorpha</taxon>
        <taxon>Isotomoidea</taxon>
        <taxon>Isotomidae</taxon>
        <taxon>Proisotominae</taxon>
        <taxon>Folsomia</taxon>
    </lineage>
</organism>
<gene>
    <name evidence="3" type="ORF">Fcan01_08611</name>
</gene>
<sequence length="444" mass="49817">MKILALPSLVAFFIALLLLLEHVYGAENSSEEEEDDESNEDVDNDEQVAAAAAKKKKEAEDAAAAAAKQPPLVPYQPYLEDPWYFYKWPGFGQAEGVVARWPWWPQAVPVEGQKNAVQDDENNSDEEQDDEDDEVQDDAILTHFEGDLNLRKLDFIDTGFKNSVHQMNIKKFLIISTLWEFILKFWKTNLYEFLKPGNFLSVSHGFGSLLRVSGSGSGSASDTKFKNPKLSGSGSGPKIVMSEFRVRVGFGYGLRTRNPNQTFLDRYHKKILEKLLNYMCFSGCNTEVIRVRVPANGYGFFGFGLASGFGPVVPGSEPRNDYECVDFDTFGDSSLSPAFNFGDHGHGHGHGDDDHHPHHRKTYKQKPTAVHSVGWGPAVGKATWYGVLNAKVNSRSDLEDDDDNDSEEGPRLPLTRFSPKMRYSPRSEDQNYRPVWVKSYGSRP</sequence>
<comment type="caution">
    <text evidence="3">The sequence shown here is derived from an EMBL/GenBank/DDBJ whole genome shotgun (WGS) entry which is preliminary data.</text>
</comment>
<feature type="region of interest" description="Disordered" evidence="1">
    <location>
        <begin position="29"/>
        <end position="67"/>
    </location>
</feature>
<feature type="region of interest" description="Disordered" evidence="1">
    <location>
        <begin position="112"/>
        <end position="134"/>
    </location>
</feature>
<proteinExistence type="predicted"/>
<keyword evidence="2" id="KW-0732">Signal</keyword>
<evidence type="ECO:0000313" key="4">
    <source>
        <dbReference type="Proteomes" id="UP000198287"/>
    </source>
</evidence>
<feature type="signal peptide" evidence="2">
    <location>
        <begin position="1"/>
        <end position="25"/>
    </location>
</feature>
<accession>A0A226EFU7</accession>
<feature type="compositionally biased region" description="Acidic residues" evidence="1">
    <location>
        <begin position="118"/>
        <end position="134"/>
    </location>
</feature>
<feature type="region of interest" description="Disordered" evidence="1">
    <location>
        <begin position="341"/>
        <end position="367"/>
    </location>
</feature>
<evidence type="ECO:0000256" key="2">
    <source>
        <dbReference type="SAM" id="SignalP"/>
    </source>
</evidence>
<feature type="region of interest" description="Disordered" evidence="1">
    <location>
        <begin position="395"/>
        <end position="444"/>
    </location>
</feature>
<keyword evidence="4" id="KW-1185">Reference proteome</keyword>
<feature type="compositionally biased region" description="Basic and acidic residues" evidence="1">
    <location>
        <begin position="343"/>
        <end position="356"/>
    </location>
</feature>
<protein>
    <submittedName>
        <fullName evidence="3">Uncharacterized protein</fullName>
    </submittedName>
</protein>
<feature type="compositionally biased region" description="Acidic residues" evidence="1">
    <location>
        <begin position="29"/>
        <end position="46"/>
    </location>
</feature>
<dbReference type="AlphaFoldDB" id="A0A226EFU7"/>
<dbReference type="Proteomes" id="UP000198287">
    <property type="component" value="Unassembled WGS sequence"/>
</dbReference>
<name>A0A226EFU7_FOLCA</name>
<evidence type="ECO:0000256" key="1">
    <source>
        <dbReference type="SAM" id="MobiDB-lite"/>
    </source>
</evidence>